<name>A0A1F7UNA9_9BACT</name>
<organism evidence="2 3">
    <name type="scientific">Candidatus Uhrbacteria bacterium RIFCSPHIGHO2_12_FULL_60_25</name>
    <dbReference type="NCBI Taxonomy" id="1802399"/>
    <lineage>
        <taxon>Bacteria</taxon>
        <taxon>Candidatus Uhriibacteriota</taxon>
    </lineage>
</organism>
<reference evidence="2 3" key="1">
    <citation type="journal article" date="2016" name="Nat. Commun.">
        <title>Thousands of microbial genomes shed light on interconnected biogeochemical processes in an aquifer system.</title>
        <authorList>
            <person name="Anantharaman K."/>
            <person name="Brown C.T."/>
            <person name="Hug L.A."/>
            <person name="Sharon I."/>
            <person name="Castelle C.J."/>
            <person name="Probst A.J."/>
            <person name="Thomas B.C."/>
            <person name="Singh A."/>
            <person name="Wilkins M.J."/>
            <person name="Karaoz U."/>
            <person name="Brodie E.L."/>
            <person name="Williams K.H."/>
            <person name="Hubbard S.S."/>
            <person name="Banfield J.F."/>
        </authorList>
    </citation>
    <scope>NUCLEOTIDE SEQUENCE [LARGE SCALE GENOMIC DNA]</scope>
</reference>
<evidence type="ECO:0000313" key="2">
    <source>
        <dbReference type="EMBL" id="OGL79756.1"/>
    </source>
</evidence>
<dbReference type="Proteomes" id="UP000176603">
    <property type="component" value="Unassembled WGS sequence"/>
</dbReference>
<comment type="caution">
    <text evidence="2">The sequence shown here is derived from an EMBL/GenBank/DDBJ whole genome shotgun (WGS) entry which is preliminary data.</text>
</comment>
<feature type="region of interest" description="Disordered" evidence="1">
    <location>
        <begin position="80"/>
        <end position="119"/>
    </location>
</feature>
<feature type="compositionally biased region" description="Basic and acidic residues" evidence="1">
    <location>
        <begin position="1"/>
        <end position="13"/>
    </location>
</feature>
<evidence type="ECO:0000313" key="3">
    <source>
        <dbReference type="Proteomes" id="UP000176603"/>
    </source>
</evidence>
<protein>
    <submittedName>
        <fullName evidence="2">Uncharacterized protein</fullName>
    </submittedName>
</protein>
<accession>A0A1F7UNA9</accession>
<dbReference type="EMBL" id="MGEH01000002">
    <property type="protein sequence ID" value="OGL79756.1"/>
    <property type="molecule type" value="Genomic_DNA"/>
</dbReference>
<evidence type="ECO:0000256" key="1">
    <source>
        <dbReference type="SAM" id="MobiDB-lite"/>
    </source>
</evidence>
<sequence length="154" mass="16512">MTPERRSATERATKVARAKQAQAEAAALRGEDEKEARTALDRIHAMLKGEAGLIKSGGAVAIPANALEEARMAIKIEEARRSAVSETGASLASRPGDIEVRPGEAAPQGGLEELQESDIDAAFSGITKTDTKDYATRLRQQLTMRRKTPDDKPS</sequence>
<proteinExistence type="predicted"/>
<dbReference type="STRING" id="1802399.A3E39_01865"/>
<gene>
    <name evidence="2" type="ORF">A3E39_01865</name>
</gene>
<feature type="region of interest" description="Disordered" evidence="1">
    <location>
        <begin position="1"/>
        <end position="35"/>
    </location>
</feature>
<dbReference type="AlphaFoldDB" id="A0A1F7UNA9"/>
<feature type="compositionally biased region" description="Low complexity" evidence="1">
    <location>
        <begin position="18"/>
        <end position="27"/>
    </location>
</feature>